<evidence type="ECO:0000313" key="3">
    <source>
        <dbReference type="Proteomes" id="UP000095751"/>
    </source>
</evidence>
<name>A0A1E7EKB2_9STRA</name>
<evidence type="ECO:0000313" key="2">
    <source>
        <dbReference type="EMBL" id="OEU06355.1"/>
    </source>
</evidence>
<evidence type="ECO:0000256" key="1">
    <source>
        <dbReference type="SAM" id="SignalP"/>
    </source>
</evidence>
<dbReference type="KEGG" id="fcy:FRACYDRAFT_254774"/>
<dbReference type="EMBL" id="KV784411">
    <property type="protein sequence ID" value="OEU06355.1"/>
    <property type="molecule type" value="Genomic_DNA"/>
</dbReference>
<protein>
    <submittedName>
        <fullName evidence="2">Uncharacterized protein</fullName>
    </submittedName>
</protein>
<feature type="chain" id="PRO_5009191937" evidence="1">
    <location>
        <begin position="23"/>
        <end position="119"/>
    </location>
</feature>
<dbReference type="OrthoDB" id="57213at2759"/>
<organism evidence="2 3">
    <name type="scientific">Fragilariopsis cylindrus CCMP1102</name>
    <dbReference type="NCBI Taxonomy" id="635003"/>
    <lineage>
        <taxon>Eukaryota</taxon>
        <taxon>Sar</taxon>
        <taxon>Stramenopiles</taxon>
        <taxon>Ochrophyta</taxon>
        <taxon>Bacillariophyta</taxon>
        <taxon>Bacillariophyceae</taxon>
        <taxon>Bacillariophycidae</taxon>
        <taxon>Bacillariales</taxon>
        <taxon>Bacillariaceae</taxon>
        <taxon>Fragilariopsis</taxon>
    </lineage>
</organism>
<accession>A0A1E7EKB2</accession>
<keyword evidence="3" id="KW-1185">Reference proteome</keyword>
<dbReference type="InParanoid" id="A0A1E7EKB2"/>
<dbReference type="AlphaFoldDB" id="A0A1E7EKB2"/>
<keyword evidence="1" id="KW-0732">Signal</keyword>
<sequence>MTPFISMEKLLCVVVVLSMAHASVQLVEEKKVMQLELVRHTLQKKPVTRCRKEQPGTGKKVKFFCPATCKQECKKKSRSPLLPAAVERGPCENSDSFQFTGNSSRTCDSYFAIKTEQEM</sequence>
<reference evidence="2 3" key="1">
    <citation type="submission" date="2016-09" db="EMBL/GenBank/DDBJ databases">
        <title>Extensive genetic diversity and differential bi-allelic expression allows diatom success in the polar Southern Ocean.</title>
        <authorList>
            <consortium name="DOE Joint Genome Institute"/>
            <person name="Mock T."/>
            <person name="Otillar R.P."/>
            <person name="Strauss J."/>
            <person name="Dupont C."/>
            <person name="Frickenhaus S."/>
            <person name="Maumus F."/>
            <person name="Mcmullan M."/>
            <person name="Sanges R."/>
            <person name="Schmutz J."/>
            <person name="Toseland A."/>
            <person name="Valas R."/>
            <person name="Veluchamy A."/>
            <person name="Ward B.J."/>
            <person name="Allen A."/>
            <person name="Barry K."/>
            <person name="Falciatore A."/>
            <person name="Ferrante M."/>
            <person name="Fortunato A.E."/>
            <person name="Gloeckner G."/>
            <person name="Gruber A."/>
            <person name="Hipkin R."/>
            <person name="Janech M."/>
            <person name="Kroth P."/>
            <person name="Leese F."/>
            <person name="Lindquist E."/>
            <person name="Lyon B.R."/>
            <person name="Martin J."/>
            <person name="Mayer C."/>
            <person name="Parker M."/>
            <person name="Quesneville H."/>
            <person name="Raymond J."/>
            <person name="Uhlig C."/>
            <person name="Valentin K.U."/>
            <person name="Worden A.Z."/>
            <person name="Armbrust E.V."/>
            <person name="Bowler C."/>
            <person name="Green B."/>
            <person name="Moulton V."/>
            <person name="Van Oosterhout C."/>
            <person name="Grigoriev I."/>
        </authorList>
    </citation>
    <scope>NUCLEOTIDE SEQUENCE [LARGE SCALE GENOMIC DNA]</scope>
    <source>
        <strain evidence="2 3">CCMP1102</strain>
    </source>
</reference>
<dbReference type="Proteomes" id="UP000095751">
    <property type="component" value="Unassembled WGS sequence"/>
</dbReference>
<feature type="signal peptide" evidence="1">
    <location>
        <begin position="1"/>
        <end position="22"/>
    </location>
</feature>
<proteinExistence type="predicted"/>
<gene>
    <name evidence="2" type="ORF">FRACYDRAFT_254774</name>
</gene>